<protein>
    <submittedName>
        <fullName evidence="1">Uncharacterized protein</fullName>
    </submittedName>
</protein>
<name>A0ABP1QBC6_9HEXA</name>
<evidence type="ECO:0000313" key="1">
    <source>
        <dbReference type="EMBL" id="CAL8092831.1"/>
    </source>
</evidence>
<evidence type="ECO:0000313" key="2">
    <source>
        <dbReference type="Proteomes" id="UP001642540"/>
    </source>
</evidence>
<gene>
    <name evidence="1" type="ORF">ODALV1_LOCUS8337</name>
</gene>
<dbReference type="Proteomes" id="UP001642540">
    <property type="component" value="Unassembled WGS sequence"/>
</dbReference>
<comment type="caution">
    <text evidence="1">The sequence shown here is derived from an EMBL/GenBank/DDBJ whole genome shotgun (WGS) entry which is preliminary data.</text>
</comment>
<organism evidence="1 2">
    <name type="scientific">Orchesella dallaii</name>
    <dbReference type="NCBI Taxonomy" id="48710"/>
    <lineage>
        <taxon>Eukaryota</taxon>
        <taxon>Metazoa</taxon>
        <taxon>Ecdysozoa</taxon>
        <taxon>Arthropoda</taxon>
        <taxon>Hexapoda</taxon>
        <taxon>Collembola</taxon>
        <taxon>Entomobryomorpha</taxon>
        <taxon>Entomobryoidea</taxon>
        <taxon>Orchesellidae</taxon>
        <taxon>Orchesellinae</taxon>
        <taxon>Orchesella</taxon>
    </lineage>
</organism>
<dbReference type="EMBL" id="CAXLJM020000025">
    <property type="protein sequence ID" value="CAL8092831.1"/>
    <property type="molecule type" value="Genomic_DNA"/>
</dbReference>
<keyword evidence="2" id="KW-1185">Reference proteome</keyword>
<reference evidence="1 2" key="1">
    <citation type="submission" date="2024-08" db="EMBL/GenBank/DDBJ databases">
        <authorList>
            <person name="Cucini C."/>
            <person name="Frati F."/>
        </authorList>
    </citation>
    <scope>NUCLEOTIDE SEQUENCE [LARGE SCALE GENOMIC DNA]</scope>
</reference>
<proteinExistence type="predicted"/>
<accession>A0ABP1QBC6</accession>
<sequence>MTTRINTVASDIPNWPTRRSKTNATLSTYDVVIEYREQQNKLRLFALLAGKCWDPGMGEFAISLQCTVWWCGFRQFKLKNYCYNSNYNLNKINIRLITDRPSTHDFYAKN</sequence>